<organism evidence="10 11">
    <name type="scientific">Septoria linicola</name>
    <dbReference type="NCBI Taxonomy" id="215465"/>
    <lineage>
        <taxon>Eukaryota</taxon>
        <taxon>Fungi</taxon>
        <taxon>Dikarya</taxon>
        <taxon>Ascomycota</taxon>
        <taxon>Pezizomycotina</taxon>
        <taxon>Dothideomycetes</taxon>
        <taxon>Dothideomycetidae</taxon>
        <taxon>Mycosphaerellales</taxon>
        <taxon>Mycosphaerellaceae</taxon>
        <taxon>Septoria</taxon>
    </lineage>
</organism>
<comment type="similarity">
    <text evidence="2 9">Belongs to the cytochrome P450 family.</text>
</comment>
<reference evidence="10" key="1">
    <citation type="submission" date="2022-06" db="EMBL/GenBank/DDBJ databases">
        <title>Complete genome sequences of two strains of the flax pathogen Septoria linicola.</title>
        <authorList>
            <person name="Lapalu N."/>
            <person name="Simon A."/>
            <person name="Demenou B."/>
            <person name="Paumier D."/>
            <person name="Guillot M.-P."/>
            <person name="Gout L."/>
            <person name="Valade R."/>
        </authorList>
    </citation>
    <scope>NUCLEOTIDE SEQUENCE</scope>
    <source>
        <strain evidence="10">SE15195</strain>
    </source>
</reference>
<keyword evidence="11" id="KW-1185">Reference proteome</keyword>
<keyword evidence="5 9" id="KW-0560">Oxidoreductase</keyword>
<comment type="cofactor">
    <cofactor evidence="1 8">
        <name>heme</name>
        <dbReference type="ChEBI" id="CHEBI:30413"/>
    </cofactor>
</comment>
<dbReference type="GO" id="GO:0005506">
    <property type="term" value="F:iron ion binding"/>
    <property type="evidence" value="ECO:0007669"/>
    <property type="project" value="InterPro"/>
</dbReference>
<dbReference type="PROSITE" id="PS00086">
    <property type="entry name" value="CYTOCHROME_P450"/>
    <property type="match status" value="1"/>
</dbReference>
<evidence type="ECO:0000313" key="10">
    <source>
        <dbReference type="EMBL" id="USW53557.1"/>
    </source>
</evidence>
<name>A0A9Q9APY1_9PEZI</name>
<dbReference type="GO" id="GO:0020037">
    <property type="term" value="F:heme binding"/>
    <property type="evidence" value="ECO:0007669"/>
    <property type="project" value="InterPro"/>
</dbReference>
<dbReference type="AlphaFoldDB" id="A0A9Q9APY1"/>
<protein>
    <submittedName>
        <fullName evidence="10">Cytochrome P450</fullName>
    </submittedName>
</protein>
<keyword evidence="7 9" id="KW-0503">Monooxygenase</keyword>
<dbReference type="InterPro" id="IPR017972">
    <property type="entry name" value="Cyt_P450_CS"/>
</dbReference>
<evidence type="ECO:0000256" key="7">
    <source>
        <dbReference type="ARBA" id="ARBA00023033"/>
    </source>
</evidence>
<dbReference type="EMBL" id="CP099422">
    <property type="protein sequence ID" value="USW53557.1"/>
    <property type="molecule type" value="Genomic_DNA"/>
</dbReference>
<keyword evidence="4 8" id="KW-0479">Metal-binding</keyword>
<dbReference type="Proteomes" id="UP001056384">
    <property type="component" value="Chromosome 5"/>
</dbReference>
<feature type="binding site" description="axial binding residue" evidence="8">
    <location>
        <position position="436"/>
    </location>
    <ligand>
        <name>heme</name>
        <dbReference type="ChEBI" id="CHEBI:30413"/>
    </ligand>
    <ligandPart>
        <name>Fe</name>
        <dbReference type="ChEBI" id="CHEBI:18248"/>
    </ligandPart>
</feature>
<dbReference type="SUPFAM" id="SSF48264">
    <property type="entry name" value="Cytochrome P450"/>
    <property type="match status" value="1"/>
</dbReference>
<gene>
    <name evidence="10" type="ORF">Slin15195_G068760</name>
</gene>
<keyword evidence="6 8" id="KW-0408">Iron</keyword>
<keyword evidence="3 8" id="KW-0349">Heme</keyword>
<evidence type="ECO:0000256" key="2">
    <source>
        <dbReference type="ARBA" id="ARBA00010617"/>
    </source>
</evidence>
<dbReference type="GO" id="GO:0016705">
    <property type="term" value="F:oxidoreductase activity, acting on paired donors, with incorporation or reduction of molecular oxygen"/>
    <property type="evidence" value="ECO:0007669"/>
    <property type="project" value="InterPro"/>
</dbReference>
<proteinExistence type="inferred from homology"/>
<dbReference type="PRINTS" id="PR00463">
    <property type="entry name" value="EP450I"/>
</dbReference>
<evidence type="ECO:0000256" key="1">
    <source>
        <dbReference type="ARBA" id="ARBA00001971"/>
    </source>
</evidence>
<accession>A0A9Q9APY1</accession>
<dbReference type="PRINTS" id="PR00385">
    <property type="entry name" value="P450"/>
</dbReference>
<dbReference type="InterPro" id="IPR001128">
    <property type="entry name" value="Cyt_P450"/>
</dbReference>
<evidence type="ECO:0000256" key="8">
    <source>
        <dbReference type="PIRSR" id="PIRSR602401-1"/>
    </source>
</evidence>
<dbReference type="PANTHER" id="PTHR46300:SF7">
    <property type="entry name" value="P450, PUTATIVE (EUROFUNG)-RELATED"/>
    <property type="match status" value="1"/>
</dbReference>
<evidence type="ECO:0000313" key="11">
    <source>
        <dbReference type="Proteomes" id="UP001056384"/>
    </source>
</evidence>
<evidence type="ECO:0000256" key="6">
    <source>
        <dbReference type="ARBA" id="ARBA00023004"/>
    </source>
</evidence>
<evidence type="ECO:0000256" key="9">
    <source>
        <dbReference type="RuleBase" id="RU000461"/>
    </source>
</evidence>
<dbReference type="Pfam" id="PF00067">
    <property type="entry name" value="p450"/>
    <property type="match status" value="1"/>
</dbReference>
<dbReference type="PANTHER" id="PTHR46300">
    <property type="entry name" value="P450, PUTATIVE (EUROFUNG)-RELATED-RELATED"/>
    <property type="match status" value="1"/>
</dbReference>
<dbReference type="CDD" id="cd11065">
    <property type="entry name" value="CYP64-like"/>
    <property type="match status" value="1"/>
</dbReference>
<dbReference type="GO" id="GO:0004497">
    <property type="term" value="F:monooxygenase activity"/>
    <property type="evidence" value="ECO:0007669"/>
    <property type="project" value="UniProtKB-KW"/>
</dbReference>
<dbReference type="Gene3D" id="1.10.630.10">
    <property type="entry name" value="Cytochrome P450"/>
    <property type="match status" value="1"/>
</dbReference>
<dbReference type="InterPro" id="IPR002401">
    <property type="entry name" value="Cyt_P450_E_grp-I"/>
</dbReference>
<sequence length="525" mass="58229">MFITLAVVAVVGVALVVLKLASRLHKKLPPGPKGFPIVGNLFDLPPTGGRDWEHWATHKDQYGPITSLTVLGSTIIVLHDYASAFEILEKKCGHSAERPRLDFLMNMCNWGHNLALQQYDDLRHRTGRKQLHSYIGTPASMARFNDVQELQSHRFLLRVLRKPKTLGHEIRAEAGAIILDMAYGYTTATDGSDPLVDLMELALTQMGVASQPGAWPVDNIPWLKYLPNWLPGTSFKRIAAQFKAKADESAARPFRFVEAKRADGTAMRSFVSTLHEKAGGQLQGEDAHSAMWTAQSMYAGGADTTVSTLALFFMAMMLFPEIQSKAREEIDRVVGSDRLPSLDDREQLPYVGAIVKECLRWHPVTPTGVPHALTADYEYDGYTLPKGAMVIPSHWAMAHDPDVYANPSAFNPDRFMGEQPEMDPSQFIFGFGRRVCPGRLLARSSVFLTIARSLAVFRISKPVDANGNAIEPNMRFEAGLVSHPAPFDAMITARSDAHVALIEEVEKTHPERRSSAKELEAITTW</sequence>
<evidence type="ECO:0000256" key="5">
    <source>
        <dbReference type="ARBA" id="ARBA00023002"/>
    </source>
</evidence>
<dbReference type="InterPro" id="IPR050364">
    <property type="entry name" value="Cytochrome_P450_fung"/>
</dbReference>
<evidence type="ECO:0000256" key="3">
    <source>
        <dbReference type="ARBA" id="ARBA00022617"/>
    </source>
</evidence>
<evidence type="ECO:0000256" key="4">
    <source>
        <dbReference type="ARBA" id="ARBA00022723"/>
    </source>
</evidence>
<dbReference type="InterPro" id="IPR036396">
    <property type="entry name" value="Cyt_P450_sf"/>
</dbReference>